<evidence type="ECO:0000256" key="6">
    <source>
        <dbReference type="ARBA" id="ARBA00050652"/>
    </source>
</evidence>
<dbReference type="HAMAP" id="MF_00688">
    <property type="entry name" value="Leu_Phe_trans"/>
    <property type="match status" value="1"/>
</dbReference>
<dbReference type="GO" id="GO:0005737">
    <property type="term" value="C:cytoplasm"/>
    <property type="evidence" value="ECO:0007669"/>
    <property type="project" value="UniProtKB-SubCell"/>
</dbReference>
<keyword evidence="4 15" id="KW-0012">Acyltransferase</keyword>
<accession>A0A2R5F298</accession>
<comment type="catalytic activity">
    <reaction evidence="5 15">
        <text>L-phenylalanyl-tRNA(Phe) + an N-terminal L-alpha-aminoacyl-[protein] = an N-terminal L-phenylalanyl-L-alpha-aminoacyl-[protein] + tRNA(Phe)</text>
        <dbReference type="Rhea" id="RHEA:43632"/>
        <dbReference type="Rhea" id="RHEA-COMP:9668"/>
        <dbReference type="Rhea" id="RHEA-COMP:9699"/>
        <dbReference type="Rhea" id="RHEA-COMP:10636"/>
        <dbReference type="Rhea" id="RHEA-COMP:10637"/>
        <dbReference type="ChEBI" id="CHEBI:78442"/>
        <dbReference type="ChEBI" id="CHEBI:78531"/>
        <dbReference type="ChEBI" id="CHEBI:78597"/>
        <dbReference type="ChEBI" id="CHEBI:83561"/>
        <dbReference type="EC" id="2.3.2.6"/>
    </reaction>
</comment>
<dbReference type="GO" id="GO:0030163">
    <property type="term" value="P:protein catabolic process"/>
    <property type="evidence" value="ECO:0007669"/>
    <property type="project" value="UniProtKB-UniRule"/>
</dbReference>
<dbReference type="AlphaFoldDB" id="A0A2R5F298"/>
<reference evidence="16 17" key="1">
    <citation type="journal article" date="2018" name="Environ. Microbiol.">
        <title>Isolation and genomic characterization of Novimethylophilus kurashikiensis gen. nov. sp. nov., a new lanthanide-dependent methylotrophic species of Methylophilaceae.</title>
        <authorList>
            <person name="Lv H."/>
            <person name="Sahin N."/>
            <person name="Tani A."/>
        </authorList>
    </citation>
    <scope>NUCLEOTIDE SEQUENCE [LARGE SCALE GENOMIC DNA]</scope>
    <source>
        <strain evidence="16 17">La2-4</strain>
    </source>
</reference>
<keyword evidence="3 15" id="KW-0808">Transferase</keyword>
<evidence type="ECO:0000256" key="15">
    <source>
        <dbReference type="HAMAP-Rule" id="MF_00688"/>
    </source>
</evidence>
<evidence type="ECO:0000256" key="5">
    <source>
        <dbReference type="ARBA" id="ARBA00050607"/>
    </source>
</evidence>
<dbReference type="Pfam" id="PF03588">
    <property type="entry name" value="Leu_Phe_trans"/>
    <property type="match status" value="1"/>
</dbReference>
<comment type="catalytic activity">
    <reaction evidence="7 15">
        <text>N-terminal L-lysyl-[protein] + L-leucyl-tRNA(Leu) = N-terminal L-leucyl-L-lysyl-[protein] + tRNA(Leu) + H(+)</text>
        <dbReference type="Rhea" id="RHEA:12340"/>
        <dbReference type="Rhea" id="RHEA-COMP:9613"/>
        <dbReference type="Rhea" id="RHEA-COMP:9622"/>
        <dbReference type="Rhea" id="RHEA-COMP:12670"/>
        <dbReference type="Rhea" id="RHEA-COMP:12671"/>
        <dbReference type="ChEBI" id="CHEBI:15378"/>
        <dbReference type="ChEBI" id="CHEBI:65249"/>
        <dbReference type="ChEBI" id="CHEBI:78442"/>
        <dbReference type="ChEBI" id="CHEBI:78494"/>
        <dbReference type="ChEBI" id="CHEBI:133043"/>
        <dbReference type="EC" id="2.3.2.6"/>
    </reaction>
</comment>
<dbReference type="FunFam" id="3.30.70.3550:FF:000001">
    <property type="entry name" value="Leucyl/phenylalanyl-tRNA--protein transferase"/>
    <property type="match status" value="1"/>
</dbReference>
<evidence type="ECO:0000256" key="11">
    <source>
        <dbReference type="ARBA" id="ARBA00074372"/>
    </source>
</evidence>
<dbReference type="Gene3D" id="3.30.70.3550">
    <property type="entry name" value="Leucyl/phenylalanyl-tRNA-protein transferase, N-terminal domain"/>
    <property type="match status" value="1"/>
</dbReference>
<keyword evidence="2 15" id="KW-0963">Cytoplasm</keyword>
<evidence type="ECO:0000313" key="17">
    <source>
        <dbReference type="Proteomes" id="UP000245081"/>
    </source>
</evidence>
<evidence type="ECO:0000256" key="13">
    <source>
        <dbReference type="ARBA" id="ARBA00077165"/>
    </source>
</evidence>
<comment type="catalytic activity">
    <reaction evidence="6 15">
        <text>N-terminal L-arginyl-[protein] + L-leucyl-tRNA(Leu) = N-terminal L-leucyl-L-arginyl-[protein] + tRNA(Leu) + H(+)</text>
        <dbReference type="Rhea" id="RHEA:50416"/>
        <dbReference type="Rhea" id="RHEA-COMP:9613"/>
        <dbReference type="Rhea" id="RHEA-COMP:9622"/>
        <dbReference type="Rhea" id="RHEA-COMP:12672"/>
        <dbReference type="Rhea" id="RHEA-COMP:12673"/>
        <dbReference type="ChEBI" id="CHEBI:15378"/>
        <dbReference type="ChEBI" id="CHEBI:64719"/>
        <dbReference type="ChEBI" id="CHEBI:78442"/>
        <dbReference type="ChEBI" id="CHEBI:78494"/>
        <dbReference type="ChEBI" id="CHEBI:133044"/>
        <dbReference type="EC" id="2.3.2.6"/>
    </reaction>
</comment>
<dbReference type="InterPro" id="IPR042221">
    <property type="entry name" value="Leu/Phe-tRNA_Trfase_N"/>
</dbReference>
<evidence type="ECO:0000256" key="2">
    <source>
        <dbReference type="ARBA" id="ARBA00022490"/>
    </source>
</evidence>
<dbReference type="Proteomes" id="UP000245081">
    <property type="component" value="Unassembled WGS sequence"/>
</dbReference>
<dbReference type="InterPro" id="IPR004616">
    <property type="entry name" value="Leu/Phe-tRNA_Trfase"/>
</dbReference>
<dbReference type="NCBIfam" id="TIGR00667">
    <property type="entry name" value="aat"/>
    <property type="match status" value="1"/>
</dbReference>
<evidence type="ECO:0000256" key="14">
    <source>
        <dbReference type="ARBA" id="ARBA00083640"/>
    </source>
</evidence>
<evidence type="ECO:0000256" key="8">
    <source>
        <dbReference type="ARBA" id="ARBA00054043"/>
    </source>
</evidence>
<dbReference type="GO" id="GO:0008914">
    <property type="term" value="F:leucyl-tRNA--protein transferase activity"/>
    <property type="evidence" value="ECO:0007669"/>
    <property type="project" value="UniProtKB-UniRule"/>
</dbReference>
<name>A0A2R5F298_9PROT</name>
<evidence type="ECO:0000256" key="4">
    <source>
        <dbReference type="ARBA" id="ARBA00023315"/>
    </source>
</evidence>
<sequence length="236" mass="27163">MFRNYIPWLEPESSFPPLENAMLEPNGLLAAGGDLSPQRLLEAYRRGIFPWYSRGQPILWWSPDPRMVVFPEELKVSKSLAKRLKKGDFEVRTDSAFREVMLACGSAPRDGQHGTWIVPEIVEAYCKLHELGYAHSVETWMDGELVGGLYGVAVGKMFYGESMFHKATDASKIAFVHLVRWLHKQDFGMIDCQMHTPHLESLGGREIPRHEFEEILRRLINYPHSTRKWKLHDAAQ</sequence>
<dbReference type="FunFam" id="3.40.630.70:FF:000001">
    <property type="entry name" value="Leucyl/phenylalanyl-tRNA--protein transferase"/>
    <property type="match status" value="1"/>
</dbReference>
<dbReference type="PANTHER" id="PTHR30098:SF2">
    <property type="entry name" value="LEUCYL_PHENYLALANYL-TRNA--PROTEIN TRANSFERASE"/>
    <property type="match status" value="1"/>
</dbReference>
<comment type="similarity">
    <text evidence="9 15">Belongs to the L/F-transferase family.</text>
</comment>
<dbReference type="Gene3D" id="3.40.630.70">
    <property type="entry name" value="Leucyl/phenylalanyl-tRNA-protein transferase, C-terminal domain"/>
    <property type="match status" value="1"/>
</dbReference>
<evidence type="ECO:0000256" key="7">
    <source>
        <dbReference type="ARBA" id="ARBA00051538"/>
    </source>
</evidence>
<dbReference type="InterPro" id="IPR042203">
    <property type="entry name" value="Leu/Phe-tRNA_Trfase_C"/>
</dbReference>
<proteinExistence type="inferred from homology"/>
<evidence type="ECO:0000313" key="16">
    <source>
        <dbReference type="EMBL" id="GBG12747.1"/>
    </source>
</evidence>
<dbReference type="PANTHER" id="PTHR30098">
    <property type="entry name" value="LEUCYL/PHENYLALANYL-TRNA--PROTEIN TRANSFERASE"/>
    <property type="match status" value="1"/>
</dbReference>
<evidence type="ECO:0000256" key="10">
    <source>
        <dbReference type="ARBA" id="ARBA00066767"/>
    </source>
</evidence>
<comment type="caution">
    <text evidence="16">The sequence shown here is derived from an EMBL/GenBank/DDBJ whole genome shotgun (WGS) entry which is preliminary data.</text>
</comment>
<keyword evidence="17" id="KW-1185">Reference proteome</keyword>
<dbReference type="InterPro" id="IPR016181">
    <property type="entry name" value="Acyl_CoA_acyltransferase"/>
</dbReference>
<comment type="function">
    <text evidence="8 15">Functions in the N-end rule pathway of protein degradation where it conjugates Leu, Phe and, less efficiently, Met from aminoacyl-tRNAs to the N-termini of proteins containing an N-terminal arginine or lysine.</text>
</comment>
<protein>
    <recommendedName>
        <fullName evidence="11 15">Leucyl/phenylalanyl-tRNA--protein transferase</fullName>
        <ecNumber evidence="10 15">2.3.2.6</ecNumber>
    </recommendedName>
    <alternativeName>
        <fullName evidence="12 15">L/F-transferase</fullName>
    </alternativeName>
    <alternativeName>
        <fullName evidence="13 15">Leucyltransferase</fullName>
    </alternativeName>
    <alternativeName>
        <fullName evidence="14 15">Phenyalanyltransferase</fullName>
    </alternativeName>
</protein>
<evidence type="ECO:0000256" key="1">
    <source>
        <dbReference type="ARBA" id="ARBA00004496"/>
    </source>
</evidence>
<dbReference type="EC" id="2.3.2.6" evidence="10 15"/>
<evidence type="ECO:0000256" key="9">
    <source>
        <dbReference type="ARBA" id="ARBA00061535"/>
    </source>
</evidence>
<gene>
    <name evidence="15 16" type="primary">aat</name>
    <name evidence="16" type="ORF">NMK_0279</name>
</gene>
<dbReference type="SUPFAM" id="SSF55729">
    <property type="entry name" value="Acyl-CoA N-acyltransferases (Nat)"/>
    <property type="match status" value="1"/>
</dbReference>
<organism evidence="16 17">
    <name type="scientific">Novimethylophilus kurashikiensis</name>
    <dbReference type="NCBI Taxonomy" id="1825523"/>
    <lineage>
        <taxon>Bacteria</taxon>
        <taxon>Pseudomonadati</taxon>
        <taxon>Pseudomonadota</taxon>
        <taxon>Betaproteobacteria</taxon>
        <taxon>Nitrosomonadales</taxon>
        <taxon>Methylophilaceae</taxon>
        <taxon>Novimethylophilus</taxon>
    </lineage>
</organism>
<comment type="subcellular location">
    <subcellularLocation>
        <location evidence="1 15">Cytoplasm</location>
    </subcellularLocation>
</comment>
<dbReference type="EMBL" id="BDOQ01000002">
    <property type="protein sequence ID" value="GBG12747.1"/>
    <property type="molecule type" value="Genomic_DNA"/>
</dbReference>
<evidence type="ECO:0000256" key="12">
    <source>
        <dbReference type="ARBA" id="ARBA00077136"/>
    </source>
</evidence>
<evidence type="ECO:0000256" key="3">
    <source>
        <dbReference type="ARBA" id="ARBA00022679"/>
    </source>
</evidence>